<reference evidence="2" key="1">
    <citation type="submission" date="2020-05" db="EMBL/GenBank/DDBJ databases">
        <title>Phylogenomic resolution of chytrid fungi.</title>
        <authorList>
            <person name="Stajich J.E."/>
            <person name="Amses K."/>
            <person name="Simmons R."/>
            <person name="Seto K."/>
            <person name="Myers J."/>
            <person name="Bonds A."/>
            <person name="Quandt C.A."/>
            <person name="Barry K."/>
            <person name="Liu P."/>
            <person name="Grigoriev I."/>
            <person name="Longcore J.E."/>
            <person name="James T.Y."/>
        </authorList>
    </citation>
    <scope>NUCLEOTIDE SEQUENCE</scope>
    <source>
        <strain evidence="2">JEL0318</strain>
    </source>
</reference>
<dbReference type="GO" id="GO:0042393">
    <property type="term" value="F:histone binding"/>
    <property type="evidence" value="ECO:0007669"/>
    <property type="project" value="InterPro"/>
</dbReference>
<dbReference type="InterPro" id="IPR016181">
    <property type="entry name" value="Acyl_CoA_acyltransferase"/>
</dbReference>
<dbReference type="GO" id="GO:0000781">
    <property type="term" value="C:chromosome, telomeric region"/>
    <property type="evidence" value="ECO:0007669"/>
    <property type="project" value="GOC"/>
</dbReference>
<protein>
    <recommendedName>
        <fullName evidence="1">Histone acetyltransferase type B catalytic subunit</fullName>
    </recommendedName>
</protein>
<comment type="caution">
    <text evidence="2">The sequence shown here is derived from an EMBL/GenBank/DDBJ whole genome shotgun (WGS) entry which is preliminary data.</text>
</comment>
<dbReference type="InterPro" id="IPR017380">
    <property type="entry name" value="Hist_AcTrfase_B-typ_cat-su"/>
</dbReference>
<proteinExistence type="predicted"/>
<evidence type="ECO:0000256" key="1">
    <source>
        <dbReference type="ARBA" id="ARBA00021268"/>
    </source>
</evidence>
<dbReference type="InterPro" id="IPR013523">
    <property type="entry name" value="Hist_AcTrfase_HAT1_C"/>
</dbReference>
<dbReference type="Gene3D" id="3.40.630.30">
    <property type="match status" value="1"/>
</dbReference>
<keyword evidence="3" id="KW-1185">Reference proteome</keyword>
<dbReference type="EMBL" id="JADGJD010002903">
    <property type="protein sequence ID" value="KAJ3027284.1"/>
    <property type="molecule type" value="Genomic_DNA"/>
</dbReference>
<gene>
    <name evidence="2" type="primary">HAT1_1</name>
    <name evidence="2" type="ORF">HK097_006199</name>
</gene>
<name>A0AAD5WYL3_9FUNG</name>
<accession>A0AAD5WYL3</accession>
<dbReference type="GO" id="GO:0005634">
    <property type="term" value="C:nucleus"/>
    <property type="evidence" value="ECO:0007669"/>
    <property type="project" value="InterPro"/>
</dbReference>
<sequence>QFLILKPYQSQGHGSTLYRTLFNNLLVRDDVTEITVEDPNEAFQDLRDKCDLRLLMGKKVFDGVVAPVGGEVVREVRRRFKMSKRQVERCMEMVLLKNLNEKSVDAIKAFRLQVKGRVYRQNEEALAALDVATRKEKLAETYRNIEEEYYRLLQLV</sequence>
<evidence type="ECO:0000313" key="3">
    <source>
        <dbReference type="Proteomes" id="UP001212841"/>
    </source>
</evidence>
<dbReference type="AlphaFoldDB" id="A0AAD5WYL3"/>
<dbReference type="GO" id="GO:0031509">
    <property type="term" value="P:subtelomeric heterochromatin formation"/>
    <property type="evidence" value="ECO:0007669"/>
    <property type="project" value="InterPro"/>
</dbReference>
<dbReference type="SUPFAM" id="SSF55729">
    <property type="entry name" value="Acyl-CoA N-acyltransferases (Nat)"/>
    <property type="match status" value="1"/>
</dbReference>
<dbReference type="PANTHER" id="PTHR12046">
    <property type="entry name" value="HISTONE ACETYLTRANSFERASE TYPE B CATALYTIC SUBUNIT"/>
    <property type="match status" value="1"/>
</dbReference>
<dbReference type="Pfam" id="PF21184">
    <property type="entry name" value="HAT1_C_fung"/>
    <property type="match status" value="1"/>
</dbReference>
<dbReference type="Proteomes" id="UP001212841">
    <property type="component" value="Unassembled WGS sequence"/>
</dbReference>
<organism evidence="2 3">
    <name type="scientific">Rhizophlyctis rosea</name>
    <dbReference type="NCBI Taxonomy" id="64517"/>
    <lineage>
        <taxon>Eukaryota</taxon>
        <taxon>Fungi</taxon>
        <taxon>Fungi incertae sedis</taxon>
        <taxon>Chytridiomycota</taxon>
        <taxon>Chytridiomycota incertae sedis</taxon>
        <taxon>Chytridiomycetes</taxon>
        <taxon>Rhizophlyctidales</taxon>
        <taxon>Rhizophlyctidaceae</taxon>
        <taxon>Rhizophlyctis</taxon>
    </lineage>
</organism>
<dbReference type="GO" id="GO:0004402">
    <property type="term" value="F:histone acetyltransferase activity"/>
    <property type="evidence" value="ECO:0007669"/>
    <property type="project" value="InterPro"/>
</dbReference>
<dbReference type="Gene3D" id="1.10.10.390">
    <property type="match status" value="1"/>
</dbReference>
<evidence type="ECO:0000313" key="2">
    <source>
        <dbReference type="EMBL" id="KAJ3027284.1"/>
    </source>
</evidence>
<feature type="non-terminal residue" evidence="2">
    <location>
        <position position="156"/>
    </location>
</feature>